<evidence type="ECO:0000256" key="1">
    <source>
        <dbReference type="ARBA" id="ARBA00004173"/>
    </source>
</evidence>
<keyword evidence="4" id="KW-0496">Mitochondrion</keyword>
<gene>
    <name evidence="7 9" type="ORF">P152DRAFT_178658</name>
</gene>
<organism evidence="7">
    <name type="scientific">Eremomyces bilateralis CBS 781.70</name>
    <dbReference type="NCBI Taxonomy" id="1392243"/>
    <lineage>
        <taxon>Eukaryota</taxon>
        <taxon>Fungi</taxon>
        <taxon>Dikarya</taxon>
        <taxon>Ascomycota</taxon>
        <taxon>Pezizomycotina</taxon>
        <taxon>Dothideomycetes</taxon>
        <taxon>Dothideomycetes incertae sedis</taxon>
        <taxon>Eremomycetales</taxon>
        <taxon>Eremomycetaceae</taxon>
        <taxon>Eremomyces</taxon>
    </lineage>
</organism>
<keyword evidence="3" id="KW-0689">Ribosomal protein</keyword>
<proteinExistence type="inferred from homology"/>
<sequence>MSRVSPYTFVTTVPTVQFISNICLRRETVQLVHRYRHPHILRSPHPQPSIMITRFLTDVSASFNPFSPRAKTVRSFLALLPANARQTMKVNVKVLPRTSAEDGSLSLQFKDGKQLEVDLQRLKIKEVMEEVDRHSRKLGRQAELSDG</sequence>
<dbReference type="OrthoDB" id="4136894at2759"/>
<reference evidence="9" key="3">
    <citation type="submission" date="2025-04" db="UniProtKB">
        <authorList>
            <consortium name="RefSeq"/>
        </authorList>
    </citation>
    <scope>IDENTIFICATION</scope>
    <source>
        <strain evidence="9">CBS 781.70</strain>
    </source>
</reference>
<dbReference type="PANTHER" id="PTHR28236:SF1">
    <property type="entry name" value="LARGE RIBOSOMAL SUBUNIT PROTEIN ML53"/>
    <property type="match status" value="1"/>
</dbReference>
<keyword evidence="8" id="KW-1185">Reference proteome</keyword>
<reference evidence="7 9" key="1">
    <citation type="submission" date="2020-01" db="EMBL/GenBank/DDBJ databases">
        <authorList>
            <consortium name="DOE Joint Genome Institute"/>
            <person name="Haridas S."/>
            <person name="Albert R."/>
            <person name="Binder M."/>
            <person name="Bloem J."/>
            <person name="Labutti K."/>
            <person name="Salamov A."/>
            <person name="Andreopoulos B."/>
            <person name="Baker S.E."/>
            <person name="Barry K."/>
            <person name="Bills G."/>
            <person name="Bluhm B.H."/>
            <person name="Cannon C."/>
            <person name="Castanera R."/>
            <person name="Culley D.E."/>
            <person name="Daum C."/>
            <person name="Ezra D."/>
            <person name="Gonzalez J.B."/>
            <person name="Henrissat B."/>
            <person name="Kuo A."/>
            <person name="Liang C."/>
            <person name="Lipzen A."/>
            <person name="Lutzoni F."/>
            <person name="Magnuson J."/>
            <person name="Mondo S."/>
            <person name="Nolan M."/>
            <person name="Ohm R."/>
            <person name="Pangilinan J."/>
            <person name="Park H.-J."/>
            <person name="Ramirez L."/>
            <person name="Alfaro M."/>
            <person name="Sun H."/>
            <person name="Tritt A."/>
            <person name="Yoshinaga Y."/>
            <person name="Zwiers L.-H."/>
            <person name="Turgeon B.G."/>
            <person name="Goodwin S.B."/>
            <person name="Spatafora J.W."/>
            <person name="Crous P.W."/>
            <person name="Grigoriev I.V."/>
        </authorList>
    </citation>
    <scope>NUCLEOTIDE SEQUENCE</scope>
    <source>
        <strain evidence="7 9">CBS 781.70</strain>
    </source>
</reference>
<comment type="similarity">
    <text evidence="2">Belongs to the mitochondrion-specific ribosomal protein mL53 family.</text>
</comment>
<dbReference type="Proteomes" id="UP000504638">
    <property type="component" value="Unplaced"/>
</dbReference>
<evidence type="ECO:0000256" key="5">
    <source>
        <dbReference type="ARBA" id="ARBA00023274"/>
    </source>
</evidence>
<dbReference type="PANTHER" id="PTHR28236">
    <property type="entry name" value="54S RIBOSOMAL PROTEIN L44, MITOCHONDRIAL"/>
    <property type="match status" value="1"/>
</dbReference>
<dbReference type="GO" id="GO:0003735">
    <property type="term" value="F:structural constituent of ribosome"/>
    <property type="evidence" value="ECO:0007669"/>
    <property type="project" value="TreeGrafter"/>
</dbReference>
<dbReference type="EMBL" id="ML975177">
    <property type="protein sequence ID" value="KAF1808972.1"/>
    <property type="molecule type" value="Genomic_DNA"/>
</dbReference>
<dbReference type="Pfam" id="PF10780">
    <property type="entry name" value="MRP_L53"/>
    <property type="match status" value="1"/>
</dbReference>
<dbReference type="GO" id="GO:0005762">
    <property type="term" value="C:mitochondrial large ribosomal subunit"/>
    <property type="evidence" value="ECO:0007669"/>
    <property type="project" value="TreeGrafter"/>
</dbReference>
<accession>A0A6G1FTF8</accession>
<evidence type="ECO:0000313" key="8">
    <source>
        <dbReference type="Proteomes" id="UP000504638"/>
    </source>
</evidence>
<evidence type="ECO:0000256" key="3">
    <source>
        <dbReference type="ARBA" id="ARBA00022980"/>
    </source>
</evidence>
<name>A0A6G1FTF8_9PEZI</name>
<dbReference type="RefSeq" id="XP_033530603.1">
    <property type="nucleotide sequence ID" value="XM_033674158.1"/>
</dbReference>
<evidence type="ECO:0000256" key="4">
    <source>
        <dbReference type="ARBA" id="ARBA00023128"/>
    </source>
</evidence>
<evidence type="ECO:0000313" key="9">
    <source>
        <dbReference type="RefSeq" id="XP_033530603.1"/>
    </source>
</evidence>
<protein>
    <recommendedName>
        <fullName evidence="6">Large ribosomal subunit protein mL53</fullName>
    </recommendedName>
</protein>
<reference evidence="9" key="2">
    <citation type="submission" date="2020-04" db="EMBL/GenBank/DDBJ databases">
        <authorList>
            <consortium name="NCBI Genome Project"/>
        </authorList>
    </citation>
    <scope>NUCLEOTIDE SEQUENCE</scope>
    <source>
        <strain evidence="9">CBS 781.70</strain>
    </source>
</reference>
<dbReference type="GeneID" id="54414728"/>
<dbReference type="InterPro" id="IPR019716">
    <property type="entry name" value="Ribosomal_mL53"/>
</dbReference>
<comment type="subcellular location">
    <subcellularLocation>
        <location evidence="1">Mitochondrion</location>
    </subcellularLocation>
</comment>
<evidence type="ECO:0000256" key="2">
    <source>
        <dbReference type="ARBA" id="ARBA00005557"/>
    </source>
</evidence>
<dbReference type="InterPro" id="IPR042776">
    <property type="entry name" value="Ribosomal_mL53_fung"/>
</dbReference>
<keyword evidence="5" id="KW-0687">Ribonucleoprotein</keyword>
<evidence type="ECO:0000256" key="6">
    <source>
        <dbReference type="ARBA" id="ARBA00035180"/>
    </source>
</evidence>
<dbReference type="Gene3D" id="3.40.30.10">
    <property type="entry name" value="Glutaredoxin"/>
    <property type="match status" value="1"/>
</dbReference>
<evidence type="ECO:0000313" key="7">
    <source>
        <dbReference type="EMBL" id="KAF1808972.1"/>
    </source>
</evidence>
<dbReference type="AlphaFoldDB" id="A0A6G1FTF8"/>